<feature type="compositionally biased region" description="Basic and acidic residues" evidence="1">
    <location>
        <begin position="291"/>
        <end position="300"/>
    </location>
</feature>
<dbReference type="Proteomes" id="UP001590950">
    <property type="component" value="Unassembled WGS sequence"/>
</dbReference>
<evidence type="ECO:0000256" key="1">
    <source>
        <dbReference type="SAM" id="MobiDB-lite"/>
    </source>
</evidence>
<feature type="compositionally biased region" description="Polar residues" evidence="1">
    <location>
        <begin position="118"/>
        <end position="132"/>
    </location>
</feature>
<feature type="region of interest" description="Disordered" evidence="1">
    <location>
        <begin position="84"/>
        <end position="336"/>
    </location>
</feature>
<reference evidence="2 3" key="1">
    <citation type="submission" date="2024-09" db="EMBL/GenBank/DDBJ databases">
        <title>Rethinking Asexuality: The Enigmatic Case of Functional Sexual Genes in Lepraria (Stereocaulaceae).</title>
        <authorList>
            <person name="Doellman M."/>
            <person name="Sun Y."/>
            <person name="Barcenas-Pena A."/>
            <person name="Lumbsch H.T."/>
            <person name="Grewe F."/>
        </authorList>
    </citation>
    <scope>NUCLEOTIDE SEQUENCE [LARGE SCALE GENOMIC DNA]</scope>
    <source>
        <strain evidence="2 3">Mercado 3170</strain>
    </source>
</reference>
<name>A0ABR4A0B4_9LECA</name>
<proteinExistence type="predicted"/>
<feature type="compositionally biased region" description="Basic and acidic residues" evidence="1">
    <location>
        <begin position="158"/>
        <end position="175"/>
    </location>
</feature>
<comment type="caution">
    <text evidence="2">The sequence shown here is derived from an EMBL/GenBank/DDBJ whole genome shotgun (WGS) entry which is preliminary data.</text>
</comment>
<organism evidence="2 3">
    <name type="scientific">Stereocaulon virgatum</name>
    <dbReference type="NCBI Taxonomy" id="373712"/>
    <lineage>
        <taxon>Eukaryota</taxon>
        <taxon>Fungi</taxon>
        <taxon>Dikarya</taxon>
        <taxon>Ascomycota</taxon>
        <taxon>Pezizomycotina</taxon>
        <taxon>Lecanoromycetes</taxon>
        <taxon>OSLEUM clade</taxon>
        <taxon>Lecanoromycetidae</taxon>
        <taxon>Lecanorales</taxon>
        <taxon>Lecanorineae</taxon>
        <taxon>Stereocaulaceae</taxon>
        <taxon>Stereocaulon</taxon>
    </lineage>
</organism>
<feature type="compositionally biased region" description="Polar residues" evidence="1">
    <location>
        <begin position="257"/>
        <end position="283"/>
    </location>
</feature>
<evidence type="ECO:0008006" key="4">
    <source>
        <dbReference type="Google" id="ProtNLM"/>
    </source>
</evidence>
<sequence>MASPEQPFDDRELRYFLAEILKVSSIHPYELFNLIQSRGITPNWNDIALPNGRSVSACTKAYNGLFQAPPTMATAVAPYQPLSSYEQSTPVPKSKKKRPHPSEDPPILTEGSPIVTDRTLQPQLPNFPSVNAPSDPAAFQPAPGAITGEPPRKKRGRPSKEEFDKRVAEAARRGEVYPQPRKRKTPRASAEGVAGSIMVSSGTLELSARGEGSTGRKRATKAMAAPAESNPNPGFAERQMPLDPSERNPVFDATASAADSMQIDTEEAVSSTIPETQVSSFPAQGSVLAGMREHAARDAPETAQSSDTLKEESAPRSEMGPPSAPMNKATTTPTTT</sequence>
<dbReference type="EMBL" id="JBEFKJ010000032">
    <property type="protein sequence ID" value="KAL2038505.1"/>
    <property type="molecule type" value="Genomic_DNA"/>
</dbReference>
<accession>A0ABR4A0B4</accession>
<gene>
    <name evidence="2" type="ORF">N7G274_008844</name>
</gene>
<evidence type="ECO:0000313" key="2">
    <source>
        <dbReference type="EMBL" id="KAL2038505.1"/>
    </source>
</evidence>
<protein>
    <recommendedName>
        <fullName evidence="4">AT hook domain-containing protein</fullName>
    </recommendedName>
</protein>
<keyword evidence="3" id="KW-1185">Reference proteome</keyword>
<evidence type="ECO:0000313" key="3">
    <source>
        <dbReference type="Proteomes" id="UP001590950"/>
    </source>
</evidence>